<keyword evidence="2" id="KW-1185">Reference proteome</keyword>
<dbReference type="OrthoDB" id="5324665at2"/>
<protein>
    <recommendedName>
        <fullName evidence="3">Flagellar protein FlgJ N-terminal domain-containing protein</fullName>
    </recommendedName>
</protein>
<organism evidence="1 2">
    <name type="scientific">Candidatus Marinarcus aquaticus</name>
    <dbReference type="NCBI Taxonomy" id="2044504"/>
    <lineage>
        <taxon>Bacteria</taxon>
        <taxon>Pseudomonadati</taxon>
        <taxon>Campylobacterota</taxon>
        <taxon>Epsilonproteobacteria</taxon>
        <taxon>Campylobacterales</taxon>
        <taxon>Arcobacteraceae</taxon>
        <taxon>Candidatus Marinarcus</taxon>
    </lineage>
</organism>
<dbReference type="EMBL" id="PDKN01000006">
    <property type="protein sequence ID" value="RXJ56261.1"/>
    <property type="molecule type" value="Genomic_DNA"/>
</dbReference>
<name>A0A4Q0XNJ7_9BACT</name>
<dbReference type="RefSeq" id="WP_128996604.1">
    <property type="nucleotide sequence ID" value="NZ_PDKN01000006.1"/>
</dbReference>
<reference evidence="1 2" key="1">
    <citation type="submission" date="2017-10" db="EMBL/GenBank/DDBJ databases">
        <title>Genomics of the genus Arcobacter.</title>
        <authorList>
            <person name="Perez-Cataluna A."/>
            <person name="Figueras M.J."/>
        </authorList>
    </citation>
    <scope>NUCLEOTIDE SEQUENCE [LARGE SCALE GENOMIC DNA]</scope>
    <source>
        <strain evidence="1 2">CECT 8987</strain>
    </source>
</reference>
<comment type="caution">
    <text evidence="1">The sequence shown here is derived from an EMBL/GenBank/DDBJ whole genome shotgun (WGS) entry which is preliminary data.</text>
</comment>
<sequence length="97" mass="10563">MNIDNTFVNATKLQGNDLKSLNVHNAQDASLKKVCDDFESFFTQQLLDISLKSSNIAGEGTGSEIIKGMYTEAISKGSSGTFGISDMLYNFLSENNK</sequence>
<accession>A0A4Q0XNJ7</accession>
<evidence type="ECO:0008006" key="3">
    <source>
        <dbReference type="Google" id="ProtNLM"/>
    </source>
</evidence>
<dbReference type="Proteomes" id="UP000290657">
    <property type="component" value="Unassembled WGS sequence"/>
</dbReference>
<dbReference type="AlphaFoldDB" id="A0A4Q0XNJ7"/>
<gene>
    <name evidence="1" type="ORF">CRV04_09460</name>
</gene>
<evidence type="ECO:0000313" key="1">
    <source>
        <dbReference type="EMBL" id="RXJ56261.1"/>
    </source>
</evidence>
<proteinExistence type="predicted"/>
<evidence type="ECO:0000313" key="2">
    <source>
        <dbReference type="Proteomes" id="UP000290657"/>
    </source>
</evidence>